<sequence>MHFTLAAAETLVVDALTRNRVDEANARSVARALVAAEAAGQGGHGLRRVEAYAKQAKAGKVDGFARPQLERPFPAVVRIDACHGYAYPAFDLAAAALPEIVLQQGIALAAVHRSHHAGVLALTVERFAEMGLVALMVANATASMAAWGGRKPVFGTNPIAFAVPIPGADPLVIDLALSRVARGKVMAARQKGVAIPADWAFDRNGEPTTDAVAALEGTMAPSGEAKGAALAMMVEFLAGALAGANFSFESSSLFDDKGSAPGLGQMLVVINPGATGGKGVADRVAMLGGEISSDPGVRLPGRRGQTARRQALEHGIDVEDEVIAAILAL</sequence>
<comment type="caution">
    <text evidence="3">The sequence shown here is derived from an EMBL/GenBank/DDBJ whole genome shotgun (WGS) entry which is preliminary data.</text>
</comment>
<evidence type="ECO:0000313" key="4">
    <source>
        <dbReference type="Proteomes" id="UP000254939"/>
    </source>
</evidence>
<dbReference type="InterPro" id="IPR003767">
    <property type="entry name" value="Malate/L-lactate_DH-like"/>
</dbReference>
<dbReference type="Proteomes" id="UP000254939">
    <property type="component" value="Unassembled WGS sequence"/>
</dbReference>
<dbReference type="PANTHER" id="PTHR11091">
    <property type="entry name" value="OXIDOREDUCTASE-RELATED"/>
    <property type="match status" value="1"/>
</dbReference>
<organism evidence="3 4">
    <name type="scientific">Rhizobium grahamii</name>
    <dbReference type="NCBI Taxonomy" id="1120045"/>
    <lineage>
        <taxon>Bacteria</taxon>
        <taxon>Pseudomonadati</taxon>
        <taxon>Pseudomonadota</taxon>
        <taxon>Alphaproteobacteria</taxon>
        <taxon>Hyphomicrobiales</taxon>
        <taxon>Rhizobiaceae</taxon>
        <taxon>Rhizobium/Agrobacterium group</taxon>
        <taxon>Rhizobium</taxon>
    </lineage>
</organism>
<comment type="similarity">
    <text evidence="1">Belongs to the LDH2/MDH2 oxidoreductase family.</text>
</comment>
<dbReference type="OrthoDB" id="9811519at2"/>
<dbReference type="InterPro" id="IPR043143">
    <property type="entry name" value="Mal/L-sulf/L-lact_DH-like_NADP"/>
</dbReference>
<evidence type="ECO:0000313" key="3">
    <source>
        <dbReference type="EMBL" id="RDJ09675.1"/>
    </source>
</evidence>
<dbReference type="PANTHER" id="PTHR11091:SF0">
    <property type="entry name" value="MALATE DEHYDROGENASE"/>
    <property type="match status" value="1"/>
</dbReference>
<dbReference type="RefSeq" id="WP_114714106.1">
    <property type="nucleotide sequence ID" value="NZ_KZ857260.1"/>
</dbReference>
<dbReference type="InterPro" id="IPR036111">
    <property type="entry name" value="Mal/L-sulfo/L-lacto_DH-like_sf"/>
</dbReference>
<protein>
    <submittedName>
        <fullName evidence="3">Sulfolactate dehydrogenase</fullName>
    </submittedName>
</protein>
<dbReference type="Gene3D" id="3.30.1370.60">
    <property type="entry name" value="Hypothetical oxidoreductase yiak, domain 2"/>
    <property type="match status" value="1"/>
</dbReference>
<evidence type="ECO:0000256" key="1">
    <source>
        <dbReference type="ARBA" id="ARBA00006056"/>
    </source>
</evidence>
<dbReference type="AlphaFoldDB" id="A0A370KMB8"/>
<name>A0A370KMB8_9HYPH</name>
<accession>A0A370KMB8</accession>
<dbReference type="Pfam" id="PF02615">
    <property type="entry name" value="Ldh_2"/>
    <property type="match status" value="1"/>
</dbReference>
<reference evidence="3 4" key="1">
    <citation type="submission" date="2017-03" db="EMBL/GenBank/DDBJ databases">
        <title>Genome analysis of Rhizobial strains effectives or ineffectives for nitrogen fixation isolated from bean seeds.</title>
        <authorList>
            <person name="Peralta H."/>
            <person name="Aguilar-Vera A."/>
            <person name="Mora Y."/>
            <person name="Vargas-Lagunas C."/>
            <person name="Girard L."/>
            <person name="Mora J."/>
        </authorList>
    </citation>
    <scope>NUCLEOTIDE SEQUENCE [LARGE SCALE GENOMIC DNA]</scope>
    <source>
        <strain evidence="3 4">CCGM3</strain>
    </source>
</reference>
<dbReference type="EMBL" id="NAAC01000017">
    <property type="protein sequence ID" value="RDJ09675.1"/>
    <property type="molecule type" value="Genomic_DNA"/>
</dbReference>
<dbReference type="GO" id="GO:0016491">
    <property type="term" value="F:oxidoreductase activity"/>
    <property type="evidence" value="ECO:0007669"/>
    <property type="project" value="UniProtKB-KW"/>
</dbReference>
<evidence type="ECO:0000256" key="2">
    <source>
        <dbReference type="ARBA" id="ARBA00023002"/>
    </source>
</evidence>
<dbReference type="InterPro" id="IPR043144">
    <property type="entry name" value="Mal/L-sulf/L-lact_DH-like_ah"/>
</dbReference>
<gene>
    <name evidence="3" type="ORF">B5K06_18075</name>
</gene>
<proteinExistence type="inferred from homology"/>
<dbReference type="SUPFAM" id="SSF89733">
    <property type="entry name" value="L-sulfolactate dehydrogenase-like"/>
    <property type="match status" value="1"/>
</dbReference>
<dbReference type="Gene3D" id="1.10.1530.10">
    <property type="match status" value="1"/>
</dbReference>
<keyword evidence="2" id="KW-0560">Oxidoreductase</keyword>